<evidence type="ECO:0000313" key="2">
    <source>
        <dbReference type="EMBL" id="MDE4907358.1"/>
    </source>
</evidence>
<evidence type="ECO:0000313" key="3">
    <source>
        <dbReference type="Proteomes" id="UP001143747"/>
    </source>
</evidence>
<proteinExistence type="predicted"/>
<dbReference type="InterPro" id="IPR011004">
    <property type="entry name" value="Trimer_LpxA-like_sf"/>
</dbReference>
<keyword evidence="1" id="KW-0808">Transferase</keyword>
<dbReference type="Proteomes" id="UP001143747">
    <property type="component" value="Unassembled WGS sequence"/>
</dbReference>
<dbReference type="Pfam" id="PF14602">
    <property type="entry name" value="Hexapep_2"/>
    <property type="match status" value="1"/>
</dbReference>
<dbReference type="GO" id="GO:0016746">
    <property type="term" value="F:acyltransferase activity"/>
    <property type="evidence" value="ECO:0007669"/>
    <property type="project" value="UniProtKB-KW"/>
</dbReference>
<protein>
    <submittedName>
        <fullName evidence="2">Acyltransferase</fullName>
    </submittedName>
</protein>
<dbReference type="RefSeq" id="WP_274924015.1">
    <property type="nucleotide sequence ID" value="NZ_JAKELO010000002.1"/>
</dbReference>
<dbReference type="CDD" id="cd04647">
    <property type="entry name" value="LbH_MAT_like"/>
    <property type="match status" value="1"/>
</dbReference>
<reference evidence="2" key="1">
    <citation type="submission" date="2022-01" db="EMBL/GenBank/DDBJ databases">
        <title>Draft genome of Methanogenium marinum DSM 15558.</title>
        <authorList>
            <person name="Chen S.-C."/>
            <person name="You Y.-T."/>
        </authorList>
    </citation>
    <scope>NUCLEOTIDE SEQUENCE</scope>
    <source>
        <strain evidence="2">DSM 15558</strain>
    </source>
</reference>
<keyword evidence="3" id="KW-1185">Reference proteome</keyword>
<sequence>MNLVNNPYVKTFENTKIIGIENIVFGKYVIIDDFVLIYAKETMKFGNYVHIANFTSITGGSKLTVGNYSAISQGCRILTATDDFKNWGFGNSTVANKFRNIESAPISIGDYCIVGANSVVLPGVNIGEGATIGANSVVTKDLAPWGIYIGNNRIGERDKNEVLNTYEKFLLTPENERYGSLFDDSNI</sequence>
<dbReference type="AlphaFoldDB" id="A0A9Q4KSG6"/>
<dbReference type="EMBL" id="JAKELO010000002">
    <property type="protein sequence ID" value="MDE4907358.1"/>
    <property type="molecule type" value="Genomic_DNA"/>
</dbReference>
<evidence type="ECO:0000256" key="1">
    <source>
        <dbReference type="ARBA" id="ARBA00022679"/>
    </source>
</evidence>
<dbReference type="PROSITE" id="PS00101">
    <property type="entry name" value="HEXAPEP_TRANSFERASES"/>
    <property type="match status" value="1"/>
</dbReference>
<dbReference type="PANTHER" id="PTHR43300:SF11">
    <property type="entry name" value="ACETYLTRANSFERASE RV3034C-RELATED"/>
    <property type="match status" value="1"/>
</dbReference>
<comment type="caution">
    <text evidence="2">The sequence shown here is derived from an EMBL/GenBank/DDBJ whole genome shotgun (WGS) entry which is preliminary data.</text>
</comment>
<dbReference type="SUPFAM" id="SSF51161">
    <property type="entry name" value="Trimeric LpxA-like enzymes"/>
    <property type="match status" value="1"/>
</dbReference>
<organism evidence="2 3">
    <name type="scientific">Methanogenium marinum</name>
    <dbReference type="NCBI Taxonomy" id="348610"/>
    <lineage>
        <taxon>Archaea</taxon>
        <taxon>Methanobacteriati</taxon>
        <taxon>Methanobacteriota</taxon>
        <taxon>Stenosarchaea group</taxon>
        <taxon>Methanomicrobia</taxon>
        <taxon>Methanomicrobiales</taxon>
        <taxon>Methanomicrobiaceae</taxon>
        <taxon>Methanogenium</taxon>
    </lineage>
</organism>
<gene>
    <name evidence="2" type="ORF">L0665_01825</name>
</gene>
<accession>A0A9Q4KSG6</accession>
<dbReference type="InterPro" id="IPR050179">
    <property type="entry name" value="Trans_hexapeptide_repeat"/>
</dbReference>
<dbReference type="InterPro" id="IPR018357">
    <property type="entry name" value="Hexapep_transf_CS"/>
</dbReference>
<dbReference type="PANTHER" id="PTHR43300">
    <property type="entry name" value="ACETYLTRANSFERASE"/>
    <property type="match status" value="1"/>
</dbReference>
<dbReference type="InterPro" id="IPR001451">
    <property type="entry name" value="Hexapep"/>
</dbReference>
<keyword evidence="2" id="KW-0012">Acyltransferase</keyword>
<dbReference type="Gene3D" id="2.160.10.10">
    <property type="entry name" value="Hexapeptide repeat proteins"/>
    <property type="match status" value="1"/>
</dbReference>
<name>A0A9Q4KSG6_9EURY</name>